<evidence type="ECO:0000313" key="2">
    <source>
        <dbReference type="EMBL" id="CAA9507926.1"/>
    </source>
</evidence>
<organism evidence="2">
    <name type="scientific">uncultured Solirubrobacteraceae bacterium</name>
    <dbReference type="NCBI Taxonomy" id="1162706"/>
    <lineage>
        <taxon>Bacteria</taxon>
        <taxon>Bacillati</taxon>
        <taxon>Actinomycetota</taxon>
        <taxon>Thermoleophilia</taxon>
        <taxon>Solirubrobacterales</taxon>
        <taxon>Solirubrobacteraceae</taxon>
        <taxon>environmental samples</taxon>
    </lineage>
</organism>
<feature type="domain" description="NAD(P)-binding" evidence="1">
    <location>
        <begin position="11"/>
        <end position="194"/>
    </location>
</feature>
<protein>
    <recommendedName>
        <fullName evidence="1">NAD(P)-binding domain-containing protein</fullName>
    </recommendedName>
</protein>
<dbReference type="InterPro" id="IPR016040">
    <property type="entry name" value="NAD(P)-bd_dom"/>
</dbReference>
<reference evidence="2" key="1">
    <citation type="submission" date="2020-02" db="EMBL/GenBank/DDBJ databases">
        <authorList>
            <person name="Meier V. D."/>
        </authorList>
    </citation>
    <scope>NUCLEOTIDE SEQUENCE</scope>
    <source>
        <strain evidence="2">AVDCRST_MAG53</strain>
    </source>
</reference>
<dbReference type="SUPFAM" id="SSF51735">
    <property type="entry name" value="NAD(P)-binding Rossmann-fold domains"/>
    <property type="match status" value="1"/>
</dbReference>
<dbReference type="Pfam" id="PF13460">
    <property type="entry name" value="NAD_binding_10"/>
    <property type="match status" value="1"/>
</dbReference>
<dbReference type="PANTHER" id="PTHR15020">
    <property type="entry name" value="FLAVIN REDUCTASE-RELATED"/>
    <property type="match status" value="1"/>
</dbReference>
<dbReference type="CDD" id="cd05243">
    <property type="entry name" value="SDR_a5"/>
    <property type="match status" value="1"/>
</dbReference>
<proteinExistence type="predicted"/>
<name>A0A6J4SXP1_9ACTN</name>
<accession>A0A6J4SXP1</accession>
<dbReference type="AlphaFoldDB" id="A0A6J4SXP1"/>
<dbReference type="Gene3D" id="3.40.50.720">
    <property type="entry name" value="NAD(P)-binding Rossmann-like Domain"/>
    <property type="match status" value="1"/>
</dbReference>
<evidence type="ECO:0000259" key="1">
    <source>
        <dbReference type="Pfam" id="PF13460"/>
    </source>
</evidence>
<dbReference type="PANTHER" id="PTHR15020:SF50">
    <property type="entry name" value="UPF0659 PROTEIN YMR090W"/>
    <property type="match status" value="1"/>
</dbReference>
<gene>
    <name evidence="2" type="ORF">AVDCRST_MAG53-2542</name>
</gene>
<sequence>MMERMDVTIVGGHGQIALLLAKRLSDAGHRVRSTIRDPAHADDVAAAGAEAVPVDLEDPMSDLDTAVRGADAVVFAAGAGPGSGPQRKRDVDLGGAVRLIGAARDAGVRRYVMVSTTGTERAGVAGAMGPYLEAKLQADEALAASGLDFTIVRPGRLTDDPGGGLVACAAHFGRSGEIARDDVAAVLHAVLEEPQTIGHTFEVMEGDTPVVRAVATLA</sequence>
<dbReference type="InterPro" id="IPR036291">
    <property type="entry name" value="NAD(P)-bd_dom_sf"/>
</dbReference>
<dbReference type="EMBL" id="CADCVR010000078">
    <property type="protein sequence ID" value="CAA9507926.1"/>
    <property type="molecule type" value="Genomic_DNA"/>
</dbReference>